<dbReference type="AlphaFoldDB" id="A0A7J7JPW9"/>
<keyword evidence="5" id="KW-1185">Reference proteome</keyword>
<protein>
    <recommendedName>
        <fullName evidence="3">O-acyltransferase WSD1 C-terminal domain-containing protein</fullName>
    </recommendedName>
</protein>
<evidence type="ECO:0000259" key="3">
    <source>
        <dbReference type="Pfam" id="PF06974"/>
    </source>
</evidence>
<comment type="caution">
    <text evidence="4">The sequence shown here is derived from an EMBL/GenBank/DDBJ whole genome shotgun (WGS) entry which is preliminary data.</text>
</comment>
<evidence type="ECO:0000313" key="5">
    <source>
        <dbReference type="Proteomes" id="UP000593567"/>
    </source>
</evidence>
<evidence type="ECO:0000256" key="1">
    <source>
        <dbReference type="SAM" id="MobiDB-lite"/>
    </source>
</evidence>
<feature type="chain" id="PRO_5029669573" description="O-acyltransferase WSD1 C-terminal domain-containing protein" evidence="2">
    <location>
        <begin position="18"/>
        <end position="425"/>
    </location>
</feature>
<dbReference type="Proteomes" id="UP000593567">
    <property type="component" value="Unassembled WGS sequence"/>
</dbReference>
<keyword evidence="2" id="KW-0732">Signal</keyword>
<feature type="domain" description="O-acyltransferase WSD1 C-terminal" evidence="3">
    <location>
        <begin position="51"/>
        <end position="191"/>
    </location>
</feature>
<dbReference type="EMBL" id="VXIV02001954">
    <property type="protein sequence ID" value="KAF6028390.1"/>
    <property type="molecule type" value="Genomic_DNA"/>
</dbReference>
<feature type="compositionally biased region" description="Low complexity" evidence="1">
    <location>
        <begin position="262"/>
        <end position="284"/>
    </location>
</feature>
<organism evidence="4 5">
    <name type="scientific">Bugula neritina</name>
    <name type="common">Brown bryozoan</name>
    <name type="synonym">Sertularia neritina</name>
    <dbReference type="NCBI Taxonomy" id="10212"/>
    <lineage>
        <taxon>Eukaryota</taxon>
        <taxon>Metazoa</taxon>
        <taxon>Spiralia</taxon>
        <taxon>Lophotrochozoa</taxon>
        <taxon>Bryozoa</taxon>
        <taxon>Gymnolaemata</taxon>
        <taxon>Cheilostomatida</taxon>
        <taxon>Flustrina</taxon>
        <taxon>Buguloidea</taxon>
        <taxon>Bugulidae</taxon>
        <taxon>Bugula</taxon>
    </lineage>
</organism>
<dbReference type="Pfam" id="PF06974">
    <property type="entry name" value="WS_DGAT_C"/>
    <property type="match status" value="1"/>
</dbReference>
<gene>
    <name evidence="4" type="ORF">EB796_013279</name>
</gene>
<sequence>MLLGMTFTDLLLSMTVGATKDVLKPCPKVMVPFDLWSNLKSSTPLPRGNFLMMVPCPVSSTAEVIPRLWLTEHLLTTLKKSGDTKTQFYMLSWLHCLPFSLRLCRFLHRYLQGQCSALVTSFDGPKTVDYIEGASIRDIMFFTYPPHHVQYSLNFISYSGTIKLSALSTSELPSDVIESIVSNMSQQLSQINRKVFQRYFPDGLNKSSCPYRQPQASKVFNEFMNKMMEIDALSPSTADSNGAGGESFRTHSDSSADRPLTSNNDPPGDSNDPPGDSNDPLGDSNEPHGNPRNSCPALSPNMSHNNHSVCHGSHVTEDGGNFQQDVDGLLKLPPTSSLSVSLLHHEKSPFASFKANTSKSKSMSALAEAAISERQLLHDGKDVYRRNVSHSCMYSISEDVATASITPTDAISFEVPSDTDINSLS</sequence>
<name>A0A7J7JPW9_BUGNE</name>
<evidence type="ECO:0000256" key="2">
    <source>
        <dbReference type="SAM" id="SignalP"/>
    </source>
</evidence>
<accession>A0A7J7JPW9</accession>
<dbReference type="InterPro" id="IPR009721">
    <property type="entry name" value="O-acyltransferase_WSD1_C"/>
</dbReference>
<evidence type="ECO:0000313" key="4">
    <source>
        <dbReference type="EMBL" id="KAF6028390.1"/>
    </source>
</evidence>
<feature type="signal peptide" evidence="2">
    <location>
        <begin position="1"/>
        <end position="17"/>
    </location>
</feature>
<reference evidence="4" key="1">
    <citation type="submission" date="2020-06" db="EMBL/GenBank/DDBJ databases">
        <title>Draft genome of Bugula neritina, a colonial animal packing powerful symbionts and potential medicines.</title>
        <authorList>
            <person name="Rayko M."/>
        </authorList>
    </citation>
    <scope>NUCLEOTIDE SEQUENCE [LARGE SCALE GENOMIC DNA]</scope>
    <source>
        <strain evidence="4">Kwan_BN1</strain>
    </source>
</reference>
<proteinExistence type="predicted"/>
<feature type="region of interest" description="Disordered" evidence="1">
    <location>
        <begin position="234"/>
        <end position="316"/>
    </location>
</feature>